<name>A0A317Y3Z5_MAIZE</name>
<dbReference type="PRINTS" id="PR00367">
    <property type="entry name" value="ETHRSPELEMNT"/>
</dbReference>
<dbReference type="InterPro" id="IPR001471">
    <property type="entry name" value="AP2/ERF_dom"/>
</dbReference>
<evidence type="ECO:0000256" key="3">
    <source>
        <dbReference type="ARBA" id="ARBA00023125"/>
    </source>
</evidence>
<evidence type="ECO:0000256" key="2">
    <source>
        <dbReference type="ARBA" id="ARBA00023015"/>
    </source>
</evidence>
<dbReference type="GO" id="GO:0003677">
    <property type="term" value="F:DNA binding"/>
    <property type="evidence" value="ECO:0007669"/>
    <property type="project" value="UniProtKB-KW"/>
</dbReference>
<keyword evidence="4" id="KW-0804">Transcription</keyword>
<sequence>MCGGAILAELIPSAPARRGVTPGHGRGGNGRTAANDDDDFEAAFRDFDEDSEEEVCAITKKAFGFAAPAAGTRRRRASSQYHGVRRRPWGKWAAEVRDPVRGVRVWLGTFATAEAAARAYDHAARDLRGATARLNFPPKRRSAVAKAAAAAPRVDEDEDEDENENENENGGGGALPDRSCQGMSAAGDGAAVDLCLELGGASKRARTEPQEEAQGREKVALALAPSDDSADTLLMDAFMFGDPFSFFDGGVCEPAMDCLLGGDAVFCGDSVGLWSFDDSVCY</sequence>
<dbReference type="GO" id="GO:0005634">
    <property type="term" value="C:nucleus"/>
    <property type="evidence" value="ECO:0007669"/>
    <property type="project" value="UniProtKB-SubCell"/>
</dbReference>
<dbReference type="CDD" id="cd00018">
    <property type="entry name" value="AP2"/>
    <property type="match status" value="1"/>
</dbReference>
<evidence type="ECO:0000313" key="8">
    <source>
        <dbReference type="EMBL" id="PWZ53013.1"/>
    </source>
</evidence>
<evidence type="ECO:0000256" key="6">
    <source>
        <dbReference type="SAM" id="MobiDB-lite"/>
    </source>
</evidence>
<dbReference type="InterPro" id="IPR044808">
    <property type="entry name" value="ERF_plant"/>
</dbReference>
<dbReference type="ExpressionAtlas" id="A0A317Y3Z5">
    <property type="expression patterns" value="baseline and differential"/>
</dbReference>
<comment type="subcellular location">
    <subcellularLocation>
        <location evidence="1">Nucleus</location>
    </subcellularLocation>
</comment>
<accession>A0A317Y3Z5</accession>
<keyword evidence="2" id="KW-0805">Transcription regulation</keyword>
<dbReference type="Gene3D" id="3.30.730.10">
    <property type="entry name" value="AP2/ERF domain"/>
    <property type="match status" value="1"/>
</dbReference>
<feature type="region of interest" description="Disordered" evidence="6">
    <location>
        <begin position="138"/>
        <end position="184"/>
    </location>
</feature>
<dbReference type="InterPro" id="IPR016177">
    <property type="entry name" value="DNA-bd_dom_sf"/>
</dbReference>
<dbReference type="InterPro" id="IPR036955">
    <property type="entry name" value="AP2/ERF_dom_sf"/>
</dbReference>
<dbReference type="EMBL" id="NCVQ01000001">
    <property type="protein sequence ID" value="PWZ53013.1"/>
    <property type="molecule type" value="Genomic_DNA"/>
</dbReference>
<dbReference type="PANTHER" id="PTHR31190">
    <property type="entry name" value="DNA-BINDING DOMAIN"/>
    <property type="match status" value="1"/>
</dbReference>
<evidence type="ECO:0000259" key="7">
    <source>
        <dbReference type="PROSITE" id="PS51032"/>
    </source>
</evidence>
<dbReference type="GO" id="GO:0003700">
    <property type="term" value="F:DNA-binding transcription factor activity"/>
    <property type="evidence" value="ECO:0007669"/>
    <property type="project" value="InterPro"/>
</dbReference>
<dbReference type="PANTHER" id="PTHR31190:SF155">
    <property type="entry name" value="AP2_ERF DOMAIN-CONTAINING PROTEIN"/>
    <property type="match status" value="1"/>
</dbReference>
<gene>
    <name evidence="8" type="primary">ERF073</name>
    <name evidence="8" type="ORF">Zm00014a_032020</name>
</gene>
<dbReference type="SMART" id="SM00380">
    <property type="entry name" value="AP2"/>
    <property type="match status" value="1"/>
</dbReference>
<keyword evidence="3" id="KW-0238">DNA-binding</keyword>
<dbReference type="GO" id="GO:0009873">
    <property type="term" value="P:ethylene-activated signaling pathway"/>
    <property type="evidence" value="ECO:0007669"/>
    <property type="project" value="InterPro"/>
</dbReference>
<proteinExistence type="predicted"/>
<feature type="domain" description="AP2/ERF" evidence="7">
    <location>
        <begin position="80"/>
        <end position="137"/>
    </location>
</feature>
<keyword evidence="5" id="KW-0539">Nucleus</keyword>
<evidence type="ECO:0000256" key="1">
    <source>
        <dbReference type="ARBA" id="ARBA00004123"/>
    </source>
</evidence>
<reference evidence="8" key="1">
    <citation type="journal article" date="2018" name="Nat. Genet.">
        <title>Extensive intraspecific gene order and gene structural variations between Mo17 and other maize genomes.</title>
        <authorList>
            <person name="Sun S."/>
            <person name="Zhou Y."/>
            <person name="Chen J."/>
            <person name="Shi J."/>
            <person name="Zhao H."/>
            <person name="Zhao H."/>
            <person name="Song W."/>
            <person name="Zhang M."/>
            <person name="Cui Y."/>
            <person name="Dong X."/>
            <person name="Liu H."/>
            <person name="Ma X."/>
            <person name="Jiao Y."/>
            <person name="Wang B."/>
            <person name="Wei X."/>
            <person name="Stein J.C."/>
            <person name="Glaubitz J.C."/>
            <person name="Lu F."/>
            <person name="Yu G."/>
            <person name="Liang C."/>
            <person name="Fengler K."/>
            <person name="Li B."/>
            <person name="Rafalski A."/>
            <person name="Schnable P.S."/>
            <person name="Ware D.H."/>
            <person name="Buckler E.S."/>
            <person name="Lai J."/>
        </authorList>
    </citation>
    <scope>NUCLEOTIDE SEQUENCE [LARGE SCALE GENOMIC DNA]</scope>
    <source>
        <tissue evidence="8">Seedling</tissue>
    </source>
</reference>
<dbReference type="Pfam" id="PF00847">
    <property type="entry name" value="AP2"/>
    <property type="match status" value="1"/>
</dbReference>
<protein>
    <submittedName>
        <fullName evidence="8">Ethylene-responsive transcription factor ERF073</fullName>
    </submittedName>
</protein>
<dbReference type="AlphaFoldDB" id="A0A317Y3Z5"/>
<organism evidence="8">
    <name type="scientific">Zea mays</name>
    <name type="common">Maize</name>
    <dbReference type="NCBI Taxonomy" id="4577"/>
    <lineage>
        <taxon>Eukaryota</taxon>
        <taxon>Viridiplantae</taxon>
        <taxon>Streptophyta</taxon>
        <taxon>Embryophyta</taxon>
        <taxon>Tracheophyta</taxon>
        <taxon>Spermatophyta</taxon>
        <taxon>Magnoliopsida</taxon>
        <taxon>Liliopsida</taxon>
        <taxon>Poales</taxon>
        <taxon>Poaceae</taxon>
        <taxon>PACMAD clade</taxon>
        <taxon>Panicoideae</taxon>
        <taxon>Andropogonodae</taxon>
        <taxon>Andropogoneae</taxon>
        <taxon>Tripsacinae</taxon>
        <taxon>Zea</taxon>
    </lineage>
</organism>
<evidence type="ECO:0000256" key="5">
    <source>
        <dbReference type="ARBA" id="ARBA00023242"/>
    </source>
</evidence>
<dbReference type="Proteomes" id="UP000251960">
    <property type="component" value="Chromosome 1"/>
</dbReference>
<evidence type="ECO:0000256" key="4">
    <source>
        <dbReference type="ARBA" id="ARBA00023163"/>
    </source>
</evidence>
<feature type="compositionally biased region" description="Acidic residues" evidence="6">
    <location>
        <begin position="155"/>
        <end position="167"/>
    </location>
</feature>
<feature type="region of interest" description="Disordered" evidence="6">
    <location>
        <begin position="16"/>
        <end position="37"/>
    </location>
</feature>
<dbReference type="PROSITE" id="PS51032">
    <property type="entry name" value="AP2_ERF"/>
    <property type="match status" value="1"/>
</dbReference>
<comment type="caution">
    <text evidence="8">The sequence shown here is derived from an EMBL/GenBank/DDBJ whole genome shotgun (WGS) entry which is preliminary data.</text>
</comment>
<dbReference type="FunFam" id="3.30.730.10:FF:000001">
    <property type="entry name" value="Ethylene-responsive transcription factor 2"/>
    <property type="match status" value="1"/>
</dbReference>
<dbReference type="SUPFAM" id="SSF54171">
    <property type="entry name" value="DNA-binding domain"/>
    <property type="match status" value="1"/>
</dbReference>